<keyword evidence="2" id="KW-0479">Metal-binding</keyword>
<dbReference type="GeneID" id="301092436"/>
<organism evidence="4 5">
    <name type="scientific">Paraburkholderia atlantica</name>
    <dbReference type="NCBI Taxonomy" id="2654982"/>
    <lineage>
        <taxon>Bacteria</taxon>
        <taxon>Pseudomonadati</taxon>
        <taxon>Pseudomonadota</taxon>
        <taxon>Betaproteobacteria</taxon>
        <taxon>Burkholderiales</taxon>
        <taxon>Burkholderiaceae</taxon>
        <taxon>Paraburkholderia</taxon>
    </lineage>
</organism>
<dbReference type="GO" id="GO:0050118">
    <property type="term" value="F:N-acetyldiaminopimelate deacetylase activity"/>
    <property type="evidence" value="ECO:0007669"/>
    <property type="project" value="UniProtKB-ARBA"/>
</dbReference>
<evidence type="ECO:0000313" key="5">
    <source>
        <dbReference type="Proteomes" id="UP000002190"/>
    </source>
</evidence>
<comment type="cofactor">
    <cofactor evidence="2">
        <name>Mn(2+)</name>
        <dbReference type="ChEBI" id="CHEBI:29035"/>
    </cofactor>
    <text evidence="2">The Mn(2+) ion enhances activity.</text>
</comment>
<dbReference type="NCBIfam" id="TIGR01891">
    <property type="entry name" value="amidohydrolases"/>
    <property type="match status" value="1"/>
</dbReference>
<dbReference type="GO" id="GO:0046872">
    <property type="term" value="F:metal ion binding"/>
    <property type="evidence" value="ECO:0007669"/>
    <property type="project" value="UniProtKB-KW"/>
</dbReference>
<dbReference type="eggNOG" id="COG1473">
    <property type="taxonomic scope" value="Bacteria"/>
</dbReference>
<proteinExistence type="predicted"/>
<dbReference type="CDD" id="cd05666">
    <property type="entry name" value="M20_Acy1-like"/>
    <property type="match status" value="1"/>
</dbReference>
<feature type="binding site" evidence="2">
    <location>
        <position position="106"/>
    </location>
    <ligand>
        <name>Mn(2+)</name>
        <dbReference type="ChEBI" id="CHEBI:29035"/>
        <label>2</label>
    </ligand>
</feature>
<dbReference type="Pfam" id="PF01546">
    <property type="entry name" value="Peptidase_M20"/>
    <property type="match status" value="1"/>
</dbReference>
<dbReference type="RefSeq" id="WP_013089043.1">
    <property type="nucleotide sequence ID" value="NC_014117.1"/>
</dbReference>
<keyword evidence="1 4" id="KW-0378">Hydrolase</keyword>
<gene>
    <name evidence="4" type="ordered locus">BC1002_1073</name>
</gene>
<dbReference type="STRING" id="640511.BC1002_1073"/>
<accession>D5W6L6</accession>
<dbReference type="FunFam" id="3.30.70.360:FF:000001">
    <property type="entry name" value="N-acetyldiaminopimelate deacetylase"/>
    <property type="match status" value="1"/>
</dbReference>
<feature type="domain" description="Peptidase M20 dimerisation" evidence="3">
    <location>
        <begin position="188"/>
        <end position="280"/>
    </location>
</feature>
<dbReference type="AlphaFoldDB" id="D5W6L6"/>
<dbReference type="SUPFAM" id="SSF53187">
    <property type="entry name" value="Zn-dependent exopeptidases"/>
    <property type="match status" value="1"/>
</dbReference>
<dbReference type="PANTHER" id="PTHR11014">
    <property type="entry name" value="PEPTIDASE M20 FAMILY MEMBER"/>
    <property type="match status" value="1"/>
</dbReference>
<dbReference type="InterPro" id="IPR036264">
    <property type="entry name" value="Bact_exopeptidase_dim_dom"/>
</dbReference>
<dbReference type="GO" id="GO:0047980">
    <property type="term" value="F:hippurate hydrolase activity"/>
    <property type="evidence" value="ECO:0007669"/>
    <property type="project" value="UniProtKB-EC"/>
</dbReference>
<dbReference type="InterPro" id="IPR017439">
    <property type="entry name" value="Amidohydrolase"/>
</dbReference>
<dbReference type="InterPro" id="IPR002933">
    <property type="entry name" value="Peptidase_M20"/>
</dbReference>
<dbReference type="SUPFAM" id="SSF55031">
    <property type="entry name" value="Bacterial exopeptidase dimerisation domain"/>
    <property type="match status" value="1"/>
</dbReference>
<reference evidence="4 5" key="2">
    <citation type="journal article" date="2012" name="J. Bacteriol.">
        <title>Genome Sequences of Burkholderia sp. Strains CCGE1002 and H160, Isolated from Legume Nodules in Mexico and Brazil.</title>
        <authorList>
            <person name="Ormeno-Orrillo E."/>
            <person name="Rogel M.A."/>
            <person name="Chueire L.M."/>
            <person name="Tiedje J.M."/>
            <person name="Martinez-Romero E."/>
            <person name="Hungria M."/>
        </authorList>
    </citation>
    <scope>NUCLEOTIDE SEQUENCE [LARGE SCALE GENOMIC DNA]</scope>
    <source>
        <strain evidence="4 5">CCGE1002</strain>
    </source>
</reference>
<feature type="binding site" evidence="2">
    <location>
        <position position="139"/>
    </location>
    <ligand>
        <name>Mn(2+)</name>
        <dbReference type="ChEBI" id="CHEBI:29035"/>
        <label>2</label>
    </ligand>
</feature>
<dbReference type="PIRSF" id="PIRSF005962">
    <property type="entry name" value="Pept_M20D_amidohydro"/>
    <property type="match status" value="1"/>
</dbReference>
<dbReference type="Gene3D" id="3.30.70.360">
    <property type="match status" value="1"/>
</dbReference>
<feature type="binding site" evidence="2">
    <location>
        <position position="165"/>
    </location>
    <ligand>
        <name>Mn(2+)</name>
        <dbReference type="ChEBI" id="CHEBI:29035"/>
        <label>2</label>
    </ligand>
</feature>
<evidence type="ECO:0000313" key="4">
    <source>
        <dbReference type="EMBL" id="ADG15161.1"/>
    </source>
</evidence>
<reference evidence="4 5" key="1">
    <citation type="submission" date="2010-04" db="EMBL/GenBank/DDBJ databases">
        <title>Complete sequence of chromosome 1 of Burkholderia sp. CCGE1002.</title>
        <authorList>
            <consortium name="US DOE Joint Genome Institute"/>
            <person name="Lucas S."/>
            <person name="Copeland A."/>
            <person name="Lapidus A."/>
            <person name="Cheng J.-F."/>
            <person name="Bruce D."/>
            <person name="Goodwin L."/>
            <person name="Pitluck S."/>
            <person name="Chertkov O."/>
            <person name="Detter J.C."/>
            <person name="Han C."/>
            <person name="Tapia R."/>
            <person name="Land M."/>
            <person name="Hauser L."/>
            <person name="Kyrpides N."/>
            <person name="Ovchinnikova G."/>
            <person name="Martinez-Romero E."/>
            <person name="Hernandez M.A.R."/>
            <person name="Tiedje J.M."/>
            <person name="Woyke T."/>
        </authorList>
    </citation>
    <scope>NUCLEOTIDE SEQUENCE [LARGE SCALE GENOMIC DNA]</scope>
    <source>
        <strain evidence="4 5">CCGE1002</strain>
    </source>
</reference>
<dbReference type="Pfam" id="PF07687">
    <property type="entry name" value="M20_dimer"/>
    <property type="match status" value="1"/>
</dbReference>
<evidence type="ECO:0000256" key="2">
    <source>
        <dbReference type="PIRSR" id="PIRSR005962-1"/>
    </source>
</evidence>
<feature type="binding site" evidence="2">
    <location>
        <position position="363"/>
    </location>
    <ligand>
        <name>Mn(2+)</name>
        <dbReference type="ChEBI" id="CHEBI:29035"/>
        <label>2</label>
    </ligand>
</feature>
<evidence type="ECO:0000256" key="1">
    <source>
        <dbReference type="ARBA" id="ARBA00022801"/>
    </source>
</evidence>
<sequence length="390" mass="42002">MNTMVIPAGIAEIEQEMVALRHRIHAHPELAYEEFATGDLVAERLREWGYSVHRGLGQTGVVGQLKVGHGTRRLGLRADMDALPIHETTGLPYASKLPGKMHACGHDGHTAMLLAAAKHLAHEKSFDGTLNLIFQPAEEGLAGAKKMLDDGLFERFPCDAVFAMHNMPGFPTGKLGFMPGSFMASSDTVIIKVIGRGGHGAVPHKAVDPVVVCAQIVLALQSIVSRNIAPLDMSIITVGAIHAGEAPNVIPETAEMRLSVRALRPEVRDHLQQRITEVATGQAAVFGARAEVDYQRRYPVLVNDAAMTSLARQVALDWLGEDGLIRDMQPLTGSEDFAFLLERCAGSYLIIGNGDGEGGCMVHNPGYDFNDACLATGAAYWVKLAQTFLV</sequence>
<dbReference type="PANTHER" id="PTHR11014:SF63">
    <property type="entry name" value="METALLOPEPTIDASE, PUTATIVE (AFU_ORTHOLOGUE AFUA_6G09600)-RELATED"/>
    <property type="match status" value="1"/>
</dbReference>
<dbReference type="GO" id="GO:0019877">
    <property type="term" value="P:diaminopimelate biosynthetic process"/>
    <property type="evidence" value="ECO:0007669"/>
    <property type="project" value="UniProtKB-ARBA"/>
</dbReference>
<dbReference type="InterPro" id="IPR011650">
    <property type="entry name" value="Peptidase_M20_dimer"/>
</dbReference>
<keyword evidence="2" id="KW-0464">Manganese</keyword>
<dbReference type="Proteomes" id="UP000002190">
    <property type="component" value="Chromosome 1"/>
</dbReference>
<dbReference type="KEGG" id="bge:BC1002_1073"/>
<dbReference type="EMBL" id="CP002013">
    <property type="protein sequence ID" value="ADG15161.1"/>
    <property type="molecule type" value="Genomic_DNA"/>
</dbReference>
<feature type="binding site" evidence="2">
    <location>
        <position position="104"/>
    </location>
    <ligand>
        <name>Mn(2+)</name>
        <dbReference type="ChEBI" id="CHEBI:29035"/>
        <label>2</label>
    </ligand>
</feature>
<dbReference type="EC" id="3.5.1.32" evidence="4"/>
<name>D5W6L6_PARAM</name>
<evidence type="ECO:0000259" key="3">
    <source>
        <dbReference type="Pfam" id="PF07687"/>
    </source>
</evidence>
<dbReference type="Gene3D" id="3.40.630.10">
    <property type="entry name" value="Zn peptidases"/>
    <property type="match status" value="1"/>
</dbReference>
<protein>
    <submittedName>
        <fullName evidence="4">Amidohydrolase</fullName>
        <ecNumber evidence="4">3.5.1.32</ecNumber>
    </submittedName>
</protein>
<dbReference type="HOGENOM" id="CLU_023257_0_1_4"/>